<feature type="region of interest" description="Disordered" evidence="1">
    <location>
        <begin position="791"/>
        <end position="813"/>
    </location>
</feature>
<dbReference type="SMART" id="SM00327">
    <property type="entry name" value="VWA"/>
    <property type="match status" value="1"/>
</dbReference>
<reference evidence="3" key="1">
    <citation type="submission" date="2023-07" db="EMBL/GenBank/DDBJ databases">
        <title>A chromosome-level genome assembly of Lolium multiflorum.</title>
        <authorList>
            <person name="Chen Y."/>
            <person name="Copetti D."/>
            <person name="Kolliker R."/>
            <person name="Studer B."/>
        </authorList>
    </citation>
    <scope>NUCLEOTIDE SEQUENCE</scope>
    <source>
        <strain evidence="3">02402/16</strain>
        <tissue evidence="3">Leaf</tissue>
    </source>
</reference>
<dbReference type="InterPro" id="IPR002035">
    <property type="entry name" value="VWF_A"/>
</dbReference>
<sequence>MERGPDALLLPAAPMAYAVVADPGAVDTPDVPSYQPYVYGRLDPPALIPLQMKEVHLAADCALGVAAVTLRARWWLHCITRSRDCDVRIIVPMGEQGSILGAEVTVGKRSYNTQVIEVEDQSMDNIGKADGGLLKPHMFCLTIPQVEGGADILATVKWSQKLHYDNGRFSVDIPFRFPYYVNPLPKVFMKREKIQLTVDSGFSKEVLLQGTSHPLKEKARQGDKLSFLHEAIVESWSSKDFTFSYSVYSGNLSGGILVQPSTSQDSDDRDRFSIFLLPGNGNRKVFKKAVVFVVDTSGSMQGKPLENVKNAVSTALSELAQGDYFNIVTFNDELHSFSSCLEKVNEKTIAGAVDWMNQNFVAEGGTDIMHPLSEAMALLSSVHDVLPQIFLMTDGSVDDEHDICKTVQTELISRGSKSPRISTFGLGVYCNHYFLRMLASIGKGHYDASLEIGSVESRILKWFKKASNTAVANFSIDATKYLDDFELDSEYIPDISAESPLCVSGKYRGKFPDTVIAKGNLADMTEISIELKVQHVTDMPLDNFLAAQQIALLTAKAWLSADKQLERKVMRLSIQHSVISEYTSMVALQTNLDAPQKVKQKQKGANEPLRIPLHGLKLGFGDKAATRENLLAGFGNEKPPETLKIFKKAGGCCSRVADCLCCMCCIKACNRMNDQCAIMMAQICTALSCLGCYECCSELINWVQNRLNTKQDKKRPATGNSARNAPAREHCRDQEYDAREERSAGDWSMLSIGTLGNEQPTAPAEDQAVPDFTVEEVKKLQDALNKLLRRAKSKSSARGSTAGAGDDEQNLPLDRFLNCPSSLEVDRRLSLRLQAPDAAGQNGAEFSPDTQIILTKARELLASTTGGGGVKQKSFKFLLKKMFACRGGFAPQPSFKDPVETKLEKLFRTMLHKKMSAARQSNAASSSRKYYLEDKQMEKIQMDGYYLEEEEDDNGEDVSKWDKTDSDFIVLEV</sequence>
<gene>
    <name evidence="3" type="ORF">QYE76_039737</name>
</gene>
<evidence type="ECO:0000256" key="1">
    <source>
        <dbReference type="SAM" id="MobiDB-lite"/>
    </source>
</evidence>
<feature type="compositionally biased region" description="Basic and acidic residues" evidence="1">
    <location>
        <begin position="726"/>
        <end position="744"/>
    </location>
</feature>
<dbReference type="InterPro" id="IPR036465">
    <property type="entry name" value="vWFA_dom_sf"/>
</dbReference>
<evidence type="ECO:0000313" key="3">
    <source>
        <dbReference type="EMBL" id="KAK1678889.1"/>
    </source>
</evidence>
<accession>A0AAD8WSH2</accession>
<dbReference type="EMBL" id="JAUUTY010000002">
    <property type="protein sequence ID" value="KAK1678889.1"/>
    <property type="molecule type" value="Genomic_DNA"/>
</dbReference>
<dbReference type="CDD" id="cd01461">
    <property type="entry name" value="vWA_interalpha_trypsin_inhibitor"/>
    <property type="match status" value="1"/>
</dbReference>
<dbReference type="AlphaFoldDB" id="A0AAD8WSH2"/>
<proteinExistence type="predicted"/>
<evidence type="ECO:0000313" key="4">
    <source>
        <dbReference type="Proteomes" id="UP001231189"/>
    </source>
</evidence>
<dbReference type="Pfam" id="PF13768">
    <property type="entry name" value="VWA_3"/>
    <property type="match status" value="1"/>
</dbReference>
<dbReference type="Gene3D" id="3.40.50.410">
    <property type="entry name" value="von Willebrand factor, type A domain"/>
    <property type="match status" value="1"/>
</dbReference>
<feature type="domain" description="VWFA" evidence="2">
    <location>
        <begin position="289"/>
        <end position="466"/>
    </location>
</feature>
<dbReference type="PANTHER" id="PTHR46503">
    <property type="entry name" value="INTER-ALPHA-TRYPSIN INHIBITOR HEAVY CHAIN-LIKE PROTEIN"/>
    <property type="match status" value="1"/>
</dbReference>
<dbReference type="PANTHER" id="PTHR46503:SF6">
    <property type="entry name" value="INTER-ALPHA-TRYPSIN INHIBITOR HEAVY CHAIN-RELATED"/>
    <property type="match status" value="1"/>
</dbReference>
<protein>
    <recommendedName>
        <fullName evidence="2">VWFA domain-containing protein</fullName>
    </recommendedName>
</protein>
<dbReference type="PROSITE" id="PS50234">
    <property type="entry name" value="VWFA"/>
    <property type="match status" value="1"/>
</dbReference>
<name>A0AAD8WSH2_LOLMU</name>
<comment type="caution">
    <text evidence="3">The sequence shown here is derived from an EMBL/GenBank/DDBJ whole genome shotgun (WGS) entry which is preliminary data.</text>
</comment>
<organism evidence="3 4">
    <name type="scientific">Lolium multiflorum</name>
    <name type="common">Italian ryegrass</name>
    <name type="synonym">Lolium perenne subsp. multiflorum</name>
    <dbReference type="NCBI Taxonomy" id="4521"/>
    <lineage>
        <taxon>Eukaryota</taxon>
        <taxon>Viridiplantae</taxon>
        <taxon>Streptophyta</taxon>
        <taxon>Embryophyta</taxon>
        <taxon>Tracheophyta</taxon>
        <taxon>Spermatophyta</taxon>
        <taxon>Magnoliopsida</taxon>
        <taxon>Liliopsida</taxon>
        <taxon>Poales</taxon>
        <taxon>Poaceae</taxon>
        <taxon>BOP clade</taxon>
        <taxon>Pooideae</taxon>
        <taxon>Poodae</taxon>
        <taxon>Poeae</taxon>
        <taxon>Poeae Chloroplast Group 2 (Poeae type)</taxon>
        <taxon>Loliodinae</taxon>
        <taxon>Loliinae</taxon>
        <taxon>Lolium</taxon>
    </lineage>
</organism>
<evidence type="ECO:0000259" key="2">
    <source>
        <dbReference type="PROSITE" id="PS50234"/>
    </source>
</evidence>
<dbReference type="SUPFAM" id="SSF53300">
    <property type="entry name" value="vWA-like"/>
    <property type="match status" value="1"/>
</dbReference>
<keyword evidence="4" id="KW-1185">Reference proteome</keyword>
<feature type="region of interest" description="Disordered" evidence="1">
    <location>
        <begin position="710"/>
        <end position="744"/>
    </location>
</feature>
<dbReference type="Proteomes" id="UP001231189">
    <property type="component" value="Unassembled WGS sequence"/>
</dbReference>